<dbReference type="Pfam" id="PF17111">
    <property type="entry name" value="PigL_N"/>
    <property type="match status" value="1"/>
</dbReference>
<dbReference type="STRING" id="671987.R0KGE2"/>
<reference evidence="3 4" key="2">
    <citation type="journal article" date="2013" name="PLoS Genet.">
        <title>Comparative genome structure, secondary metabolite, and effector coding capacity across Cochliobolus pathogens.</title>
        <authorList>
            <person name="Condon B.J."/>
            <person name="Leng Y."/>
            <person name="Wu D."/>
            <person name="Bushley K.E."/>
            <person name="Ohm R.A."/>
            <person name="Otillar R."/>
            <person name="Martin J."/>
            <person name="Schackwitz W."/>
            <person name="Grimwood J."/>
            <person name="MohdZainudin N."/>
            <person name="Xue C."/>
            <person name="Wang R."/>
            <person name="Manning V.A."/>
            <person name="Dhillon B."/>
            <person name="Tu Z.J."/>
            <person name="Steffenson B.J."/>
            <person name="Salamov A."/>
            <person name="Sun H."/>
            <person name="Lowry S."/>
            <person name="LaButti K."/>
            <person name="Han J."/>
            <person name="Copeland A."/>
            <person name="Lindquist E."/>
            <person name="Barry K."/>
            <person name="Schmutz J."/>
            <person name="Baker S.E."/>
            <person name="Ciuffetti L.M."/>
            <person name="Grigoriev I.V."/>
            <person name="Zhong S."/>
            <person name="Turgeon B.G."/>
        </authorList>
    </citation>
    <scope>NUCLEOTIDE SEQUENCE [LARGE SCALE GENOMIC DNA]</scope>
    <source>
        <strain evidence="4">28A</strain>
    </source>
</reference>
<gene>
    <name evidence="3" type="ORF">SETTUDRAFT_160258</name>
</gene>
<dbReference type="eggNOG" id="ENOG502SJI2">
    <property type="taxonomic scope" value="Eukaryota"/>
</dbReference>
<dbReference type="GeneID" id="19398022"/>
<dbReference type="AlphaFoldDB" id="R0KGE2"/>
<dbReference type="OrthoDB" id="432483at2759"/>
<evidence type="ECO:0000313" key="4">
    <source>
        <dbReference type="Proteomes" id="UP000016935"/>
    </source>
</evidence>
<dbReference type="RefSeq" id="XP_008023806.1">
    <property type="nucleotide sequence ID" value="XM_008025615.1"/>
</dbReference>
<keyword evidence="1" id="KW-0175">Coiled coil</keyword>
<evidence type="ECO:0000259" key="2">
    <source>
        <dbReference type="Pfam" id="PF17111"/>
    </source>
</evidence>
<dbReference type="Proteomes" id="UP000016935">
    <property type="component" value="Unassembled WGS sequence"/>
</dbReference>
<dbReference type="EMBL" id="KB908537">
    <property type="protein sequence ID" value="EOA88354.1"/>
    <property type="molecule type" value="Genomic_DNA"/>
</dbReference>
<sequence length="261" mass="28390">MADPLSIAASVVGVTVPALQGIRLLLNDLQSLRDAPKTVKRLTEDVTSTSLGPNVAEESKNTISSCTQACDLFRTDLHRWTRHSDDRKLVWQDRANVGFFKQGQMKAMSEQLQDCKRSINGNVSIATLYGSVRNCHITEEIKKMISTNQDEVKGAINTADKQLIVVDNKLEEMNVSSDEEEVAGEKEDKAGALRQLEEERKALDASRKLLDELLSKAQEEAVAKAAGPQSHSPSISFGNQNSGFQAGMINGSVSGISFGGK</sequence>
<proteinExistence type="predicted"/>
<dbReference type="InterPro" id="IPR031348">
    <property type="entry name" value="PigL_N"/>
</dbReference>
<evidence type="ECO:0000313" key="3">
    <source>
        <dbReference type="EMBL" id="EOA88354.1"/>
    </source>
</evidence>
<keyword evidence="4" id="KW-1185">Reference proteome</keyword>
<organism evidence="3 4">
    <name type="scientific">Exserohilum turcicum (strain 28A)</name>
    <name type="common">Northern leaf blight fungus</name>
    <name type="synonym">Setosphaeria turcica</name>
    <dbReference type="NCBI Taxonomy" id="671987"/>
    <lineage>
        <taxon>Eukaryota</taxon>
        <taxon>Fungi</taxon>
        <taxon>Dikarya</taxon>
        <taxon>Ascomycota</taxon>
        <taxon>Pezizomycotina</taxon>
        <taxon>Dothideomycetes</taxon>
        <taxon>Pleosporomycetidae</taxon>
        <taxon>Pleosporales</taxon>
        <taxon>Pleosporineae</taxon>
        <taxon>Pleosporaceae</taxon>
        <taxon>Exserohilum</taxon>
    </lineage>
</organism>
<name>R0KGE2_EXST2</name>
<dbReference type="HOGENOM" id="CLU_084842_0_0_1"/>
<accession>R0KGE2</accession>
<feature type="domain" description="Azaphilone pigments biosynthesis cluster protein L N-terminal" evidence="2">
    <location>
        <begin position="2"/>
        <end position="202"/>
    </location>
</feature>
<protein>
    <recommendedName>
        <fullName evidence="2">Azaphilone pigments biosynthesis cluster protein L N-terminal domain-containing protein</fullName>
    </recommendedName>
</protein>
<feature type="coiled-coil region" evidence="1">
    <location>
        <begin position="186"/>
        <end position="220"/>
    </location>
</feature>
<reference evidence="3 4" key="1">
    <citation type="journal article" date="2012" name="PLoS Pathog.">
        <title>Diverse lifestyles and strategies of plant pathogenesis encoded in the genomes of eighteen Dothideomycetes fungi.</title>
        <authorList>
            <person name="Ohm R.A."/>
            <person name="Feau N."/>
            <person name="Henrissat B."/>
            <person name="Schoch C.L."/>
            <person name="Horwitz B.A."/>
            <person name="Barry K.W."/>
            <person name="Condon B.J."/>
            <person name="Copeland A.C."/>
            <person name="Dhillon B."/>
            <person name="Glaser F."/>
            <person name="Hesse C.N."/>
            <person name="Kosti I."/>
            <person name="LaButti K."/>
            <person name="Lindquist E.A."/>
            <person name="Lucas S."/>
            <person name="Salamov A.A."/>
            <person name="Bradshaw R.E."/>
            <person name="Ciuffetti L."/>
            <person name="Hamelin R.C."/>
            <person name="Kema G.H.J."/>
            <person name="Lawrence C."/>
            <person name="Scott J.A."/>
            <person name="Spatafora J.W."/>
            <person name="Turgeon B.G."/>
            <person name="de Wit P.J.G.M."/>
            <person name="Zhong S."/>
            <person name="Goodwin S.B."/>
            <person name="Grigoriev I.V."/>
        </authorList>
    </citation>
    <scope>NUCLEOTIDE SEQUENCE [LARGE SCALE GENOMIC DNA]</scope>
    <source>
        <strain evidence="4">28A</strain>
    </source>
</reference>
<evidence type="ECO:0000256" key="1">
    <source>
        <dbReference type="SAM" id="Coils"/>
    </source>
</evidence>